<reference evidence="6 7" key="1">
    <citation type="submission" date="2014-12" db="EMBL/GenBank/DDBJ databases">
        <title>Comparative genomics of the lactic acid bacteria isolated from the honey bee gut.</title>
        <authorList>
            <person name="Ellegaard K.M."/>
            <person name="Tamarit D."/>
            <person name="Javelind E."/>
            <person name="Olofsson T."/>
            <person name="Andersson S.G."/>
            <person name="Vasquez A."/>
        </authorList>
    </citation>
    <scope>NUCLEOTIDE SEQUENCE [LARGE SCALE GENOMIC DNA]</scope>
    <source>
        <strain evidence="6 7">Hon2</strain>
    </source>
</reference>
<dbReference type="GO" id="GO:0008234">
    <property type="term" value="F:cysteine-type peptidase activity"/>
    <property type="evidence" value="ECO:0007669"/>
    <property type="project" value="UniProtKB-KW"/>
</dbReference>
<sequence length="412" mass="46114">MNKKILTAVLISSSLLGGIFTFDNNNVHAQTLAADSGIVTTIKMAPLYNENGQIIRNRLLPANTPWITGNYLQIPNVGKFYQVSTHEFVKAEDVSFQHGKANEGVVWAGNKGALEYIYEDGHYQATAGKLAPITAWKYGFTDNVAGKTWYQVATNTWINSDDTAIPKYSNPNGWYPIHNTQITQQQKAGYDLYNGVEGIKVYKVRQFFGLSNTHTIYESSVITRVRNWQANYGLPVTGIVDYNTWTKMGFSGQEWFDIDNYVAPLKTNINSSRSDHVEAMISQAQAYLGKPWISGAASSPAYGVDCSGLVTQALYAAGIDPQPTGNIQHAQPGNEWNCQRLYSSPYIHSVPYSQRLRGDLIFYRSPYDGSIWHVGIYLGNNQVLDSWPYQVAVRPITNWQRSDIAKVGRVFY</sequence>
<dbReference type="SUPFAM" id="SSF54001">
    <property type="entry name" value="Cysteine proteinases"/>
    <property type="match status" value="1"/>
</dbReference>
<protein>
    <recommendedName>
        <fullName evidence="5">NlpC/P60 domain-containing protein</fullName>
    </recommendedName>
</protein>
<evidence type="ECO:0000256" key="1">
    <source>
        <dbReference type="ARBA" id="ARBA00007074"/>
    </source>
</evidence>
<dbReference type="InterPro" id="IPR024968">
    <property type="entry name" value="SlpA_C_lactobacillus"/>
</dbReference>
<dbReference type="OrthoDB" id="9813118at2"/>
<dbReference type="Gene3D" id="3.90.1720.10">
    <property type="entry name" value="endopeptidase domain like (from Nostoc punctiforme)"/>
    <property type="match status" value="1"/>
</dbReference>
<dbReference type="PANTHER" id="PTHR47053">
    <property type="entry name" value="MUREIN DD-ENDOPEPTIDASE MEPH-RELATED"/>
    <property type="match status" value="1"/>
</dbReference>
<evidence type="ECO:0000313" key="7">
    <source>
        <dbReference type="Proteomes" id="UP000033695"/>
    </source>
</evidence>
<dbReference type="Proteomes" id="UP000033695">
    <property type="component" value="Unassembled WGS sequence"/>
</dbReference>
<dbReference type="InterPro" id="IPR036365">
    <property type="entry name" value="PGBD-like_sf"/>
</dbReference>
<organism evidence="6 7">
    <name type="scientific">Bombilactobacillus mellis</name>
    <dbReference type="NCBI Taxonomy" id="1218508"/>
    <lineage>
        <taxon>Bacteria</taxon>
        <taxon>Bacillati</taxon>
        <taxon>Bacillota</taxon>
        <taxon>Bacilli</taxon>
        <taxon>Lactobacillales</taxon>
        <taxon>Lactobacillaceae</taxon>
        <taxon>Bombilactobacillus</taxon>
    </lineage>
</organism>
<dbReference type="InterPro" id="IPR000064">
    <property type="entry name" value="NLP_P60_dom"/>
</dbReference>
<dbReference type="InterPro" id="IPR002477">
    <property type="entry name" value="Peptidoglycan-bd-like"/>
</dbReference>
<keyword evidence="7" id="KW-1185">Reference proteome</keyword>
<dbReference type="RefSeq" id="WP_052696251.1">
    <property type="nucleotide sequence ID" value="NZ_JBHTHW010000004.1"/>
</dbReference>
<dbReference type="GO" id="GO:0006508">
    <property type="term" value="P:proteolysis"/>
    <property type="evidence" value="ECO:0007669"/>
    <property type="project" value="UniProtKB-KW"/>
</dbReference>
<evidence type="ECO:0000259" key="5">
    <source>
        <dbReference type="PROSITE" id="PS51935"/>
    </source>
</evidence>
<dbReference type="Gene3D" id="1.10.101.10">
    <property type="entry name" value="PGBD-like superfamily/PGBD"/>
    <property type="match status" value="1"/>
</dbReference>
<evidence type="ECO:0000313" key="6">
    <source>
        <dbReference type="EMBL" id="KJY50986.1"/>
    </source>
</evidence>
<accession>A0A0F4L095</accession>
<feature type="domain" description="NlpC/P60" evidence="5">
    <location>
        <begin position="274"/>
        <end position="411"/>
    </location>
</feature>
<keyword evidence="3" id="KW-0378">Hydrolase</keyword>
<evidence type="ECO:0000256" key="2">
    <source>
        <dbReference type="ARBA" id="ARBA00022670"/>
    </source>
</evidence>
<dbReference type="PANTHER" id="PTHR47053:SF1">
    <property type="entry name" value="MUREIN DD-ENDOPEPTIDASE MEPH-RELATED"/>
    <property type="match status" value="1"/>
</dbReference>
<comment type="caution">
    <text evidence="6">The sequence shown here is derived from an EMBL/GenBank/DDBJ whole genome shotgun (WGS) entry which is preliminary data.</text>
</comment>
<dbReference type="AlphaFoldDB" id="A0A0F4L095"/>
<dbReference type="PATRIC" id="fig|1218508.4.peg.24"/>
<gene>
    <name evidence="6" type="ORF">JG29_00230</name>
</gene>
<dbReference type="STRING" id="1218508.JG29_00230"/>
<dbReference type="EMBL" id="JXBZ01000002">
    <property type="protein sequence ID" value="KJY50986.1"/>
    <property type="molecule type" value="Genomic_DNA"/>
</dbReference>
<dbReference type="HOGENOM" id="CLU_027696_0_0_9"/>
<evidence type="ECO:0000256" key="3">
    <source>
        <dbReference type="ARBA" id="ARBA00022801"/>
    </source>
</evidence>
<dbReference type="InterPro" id="IPR038765">
    <property type="entry name" value="Papain-like_cys_pep_sf"/>
</dbReference>
<name>A0A0F4L095_9LACO</name>
<proteinExistence type="inferred from homology"/>
<evidence type="ECO:0000256" key="4">
    <source>
        <dbReference type="ARBA" id="ARBA00022807"/>
    </source>
</evidence>
<keyword evidence="2" id="KW-0645">Protease</keyword>
<dbReference type="InterPro" id="IPR051202">
    <property type="entry name" value="Peptidase_C40"/>
</dbReference>
<dbReference type="InterPro" id="IPR036366">
    <property type="entry name" value="PGBDSf"/>
</dbReference>
<dbReference type="Pfam" id="PF00877">
    <property type="entry name" value="NLPC_P60"/>
    <property type="match status" value="1"/>
</dbReference>
<comment type="similarity">
    <text evidence="1">Belongs to the peptidase C40 family.</text>
</comment>
<dbReference type="PROSITE" id="PS51935">
    <property type="entry name" value="NLPC_P60"/>
    <property type="match status" value="1"/>
</dbReference>
<keyword evidence="4" id="KW-0788">Thiol protease</keyword>
<dbReference type="Pfam" id="PF01471">
    <property type="entry name" value="PG_binding_1"/>
    <property type="match status" value="1"/>
</dbReference>
<dbReference type="SUPFAM" id="SSF47090">
    <property type="entry name" value="PGBD-like"/>
    <property type="match status" value="1"/>
</dbReference>
<dbReference type="Pfam" id="PF03217">
    <property type="entry name" value="SlpA"/>
    <property type="match status" value="1"/>
</dbReference>